<dbReference type="AlphaFoldDB" id="A0A426XYY3"/>
<gene>
    <name evidence="1" type="ORF">B296_00036123</name>
</gene>
<accession>A0A426XYY3</accession>
<evidence type="ECO:0000313" key="2">
    <source>
        <dbReference type="Proteomes" id="UP000287651"/>
    </source>
</evidence>
<comment type="caution">
    <text evidence="1">The sequence shown here is derived from an EMBL/GenBank/DDBJ whole genome shotgun (WGS) entry which is preliminary data.</text>
</comment>
<sequence length="228" mass="24489">MLCLRLRSALGTAASFLTERRAGSGRRFLLYDRSAANSGMEGRSLLRSAIPGVELQSLLRSAISGWKGGGFFSPRRGTTCRARNGGGCAAIGAGFTAALRSCGKSGVETATAASAIGDSGVGRVVASSPLGGWRSLGRETPWMRAAIRGTLLRIPLLCSNGMLLHWLLPSDHRRLLHSGTPLSSSRWLLHSGRGLLLSSSRWFLPSGLGRFHTRMFHRWFILGGMLLR</sequence>
<protein>
    <submittedName>
        <fullName evidence="1">Uncharacterized protein</fullName>
    </submittedName>
</protein>
<proteinExistence type="predicted"/>
<organism evidence="1 2">
    <name type="scientific">Ensete ventricosum</name>
    <name type="common">Abyssinian banana</name>
    <name type="synonym">Musa ensete</name>
    <dbReference type="NCBI Taxonomy" id="4639"/>
    <lineage>
        <taxon>Eukaryota</taxon>
        <taxon>Viridiplantae</taxon>
        <taxon>Streptophyta</taxon>
        <taxon>Embryophyta</taxon>
        <taxon>Tracheophyta</taxon>
        <taxon>Spermatophyta</taxon>
        <taxon>Magnoliopsida</taxon>
        <taxon>Liliopsida</taxon>
        <taxon>Zingiberales</taxon>
        <taxon>Musaceae</taxon>
        <taxon>Ensete</taxon>
    </lineage>
</organism>
<dbReference type="EMBL" id="AMZH03016288">
    <property type="protein sequence ID" value="RRT44725.1"/>
    <property type="molecule type" value="Genomic_DNA"/>
</dbReference>
<dbReference type="Proteomes" id="UP000287651">
    <property type="component" value="Unassembled WGS sequence"/>
</dbReference>
<reference evidence="1 2" key="1">
    <citation type="journal article" date="2014" name="Agronomy (Basel)">
        <title>A Draft Genome Sequence for Ensete ventricosum, the Drought-Tolerant Tree Against Hunger.</title>
        <authorList>
            <person name="Harrison J."/>
            <person name="Moore K.A."/>
            <person name="Paszkiewicz K."/>
            <person name="Jones T."/>
            <person name="Grant M."/>
            <person name="Ambacheew D."/>
            <person name="Muzemil S."/>
            <person name="Studholme D.J."/>
        </authorList>
    </citation>
    <scope>NUCLEOTIDE SEQUENCE [LARGE SCALE GENOMIC DNA]</scope>
</reference>
<evidence type="ECO:0000313" key="1">
    <source>
        <dbReference type="EMBL" id="RRT44725.1"/>
    </source>
</evidence>
<name>A0A426XYY3_ENSVE</name>